<dbReference type="SUPFAM" id="SSF88659">
    <property type="entry name" value="Sigma3 and sigma4 domains of RNA polymerase sigma factors"/>
    <property type="match status" value="1"/>
</dbReference>
<dbReference type="EMBL" id="JAKGBZ010000062">
    <property type="protein sequence ID" value="MCF3948594.1"/>
    <property type="molecule type" value="Genomic_DNA"/>
</dbReference>
<dbReference type="PANTHER" id="PTHR43133:SF25">
    <property type="entry name" value="RNA POLYMERASE SIGMA FACTOR RFAY-RELATED"/>
    <property type="match status" value="1"/>
</dbReference>
<accession>A0ABS9E0X9</accession>
<evidence type="ECO:0000259" key="6">
    <source>
        <dbReference type="Pfam" id="PF22029"/>
    </source>
</evidence>
<feature type="domain" description="PhyR sigma2" evidence="6">
    <location>
        <begin position="8"/>
        <end position="61"/>
    </location>
</feature>
<dbReference type="Pfam" id="PF08281">
    <property type="entry name" value="Sigma70_r4_2"/>
    <property type="match status" value="1"/>
</dbReference>
<dbReference type="Gene3D" id="1.10.1740.10">
    <property type="match status" value="1"/>
</dbReference>
<evidence type="ECO:0000313" key="8">
    <source>
        <dbReference type="Proteomes" id="UP001521209"/>
    </source>
</evidence>
<evidence type="ECO:0000259" key="5">
    <source>
        <dbReference type="Pfam" id="PF08281"/>
    </source>
</evidence>
<dbReference type="InterPro" id="IPR036388">
    <property type="entry name" value="WH-like_DNA-bd_sf"/>
</dbReference>
<organism evidence="7 8">
    <name type="scientific">Acidiphilium iwatense</name>
    <dbReference type="NCBI Taxonomy" id="768198"/>
    <lineage>
        <taxon>Bacteria</taxon>
        <taxon>Pseudomonadati</taxon>
        <taxon>Pseudomonadota</taxon>
        <taxon>Alphaproteobacteria</taxon>
        <taxon>Acetobacterales</taxon>
        <taxon>Acidocellaceae</taxon>
        <taxon>Acidiphilium</taxon>
    </lineage>
</organism>
<reference evidence="7 8" key="1">
    <citation type="submission" date="2022-01" db="EMBL/GenBank/DDBJ databases">
        <authorList>
            <person name="Won M."/>
            <person name="Kim S.-J."/>
            <person name="Kwon S.-W."/>
        </authorList>
    </citation>
    <scope>NUCLEOTIDE SEQUENCE [LARGE SCALE GENOMIC DNA]</scope>
    <source>
        <strain evidence="7 8">KCTC 23505</strain>
    </source>
</reference>
<dbReference type="InterPro" id="IPR013325">
    <property type="entry name" value="RNA_pol_sigma_r2"/>
</dbReference>
<dbReference type="InterPro" id="IPR013249">
    <property type="entry name" value="RNA_pol_sigma70_r4_t2"/>
</dbReference>
<dbReference type="NCBIfam" id="TIGR02937">
    <property type="entry name" value="sigma70-ECF"/>
    <property type="match status" value="1"/>
</dbReference>
<gene>
    <name evidence="7" type="ORF">L2A60_18180</name>
</gene>
<dbReference type="CDD" id="cd06171">
    <property type="entry name" value="Sigma70_r4"/>
    <property type="match status" value="1"/>
</dbReference>
<sequence>MRTMNPAIEAVIPALRRYARALLGSAQDADDLVHDSVILALANVKPQMPHDAVRPWLFTIMRHRFISDRRKAKFRHTVPLDDAALGGDAPMFRVSAHQESGLRIHDLSAGLASLPDEMREVLLLVTLENFTYAEVAAMLDVPLGTVMSRLSRARDRLGALMDGATPPLLRRIK</sequence>
<dbReference type="PANTHER" id="PTHR43133">
    <property type="entry name" value="RNA POLYMERASE ECF-TYPE SIGMA FACTO"/>
    <property type="match status" value="1"/>
</dbReference>
<dbReference type="InterPro" id="IPR014284">
    <property type="entry name" value="RNA_pol_sigma-70_dom"/>
</dbReference>
<keyword evidence="2" id="KW-0805">Transcription regulation</keyword>
<evidence type="ECO:0000256" key="2">
    <source>
        <dbReference type="ARBA" id="ARBA00023015"/>
    </source>
</evidence>
<comment type="similarity">
    <text evidence="1">Belongs to the sigma-70 factor family. ECF subfamily.</text>
</comment>
<comment type="caution">
    <text evidence="7">The sequence shown here is derived from an EMBL/GenBank/DDBJ whole genome shotgun (WGS) entry which is preliminary data.</text>
</comment>
<name>A0ABS9E0X9_9PROT</name>
<dbReference type="InterPro" id="IPR053866">
    <property type="entry name" value="PhyR_sigma2"/>
</dbReference>
<feature type="domain" description="RNA polymerase sigma factor 70 region 4 type 2" evidence="5">
    <location>
        <begin position="109"/>
        <end position="157"/>
    </location>
</feature>
<evidence type="ECO:0000256" key="3">
    <source>
        <dbReference type="ARBA" id="ARBA00023082"/>
    </source>
</evidence>
<protein>
    <submittedName>
        <fullName evidence="7">RNA polymerase sigma factor</fullName>
    </submittedName>
</protein>
<evidence type="ECO:0000313" key="7">
    <source>
        <dbReference type="EMBL" id="MCF3948594.1"/>
    </source>
</evidence>
<dbReference type="Gene3D" id="1.10.10.10">
    <property type="entry name" value="Winged helix-like DNA-binding domain superfamily/Winged helix DNA-binding domain"/>
    <property type="match status" value="1"/>
</dbReference>
<dbReference type="Proteomes" id="UP001521209">
    <property type="component" value="Unassembled WGS sequence"/>
</dbReference>
<keyword evidence="8" id="KW-1185">Reference proteome</keyword>
<dbReference type="InterPro" id="IPR039425">
    <property type="entry name" value="RNA_pol_sigma-70-like"/>
</dbReference>
<proteinExistence type="inferred from homology"/>
<dbReference type="Pfam" id="PF22029">
    <property type="entry name" value="PhyR_sigma2"/>
    <property type="match status" value="1"/>
</dbReference>
<keyword evidence="4" id="KW-0804">Transcription</keyword>
<dbReference type="SUPFAM" id="SSF88946">
    <property type="entry name" value="Sigma2 domain of RNA polymerase sigma factors"/>
    <property type="match status" value="1"/>
</dbReference>
<keyword evidence="3" id="KW-0731">Sigma factor</keyword>
<evidence type="ECO:0000256" key="4">
    <source>
        <dbReference type="ARBA" id="ARBA00023163"/>
    </source>
</evidence>
<evidence type="ECO:0000256" key="1">
    <source>
        <dbReference type="ARBA" id="ARBA00010641"/>
    </source>
</evidence>
<dbReference type="InterPro" id="IPR013324">
    <property type="entry name" value="RNA_pol_sigma_r3/r4-like"/>
</dbReference>